<comment type="caution">
    <text evidence="6">The sequence shown here is derived from an EMBL/GenBank/DDBJ whole genome shotgun (WGS) entry which is preliminary data.</text>
</comment>
<protein>
    <submittedName>
        <fullName evidence="6">Amino acid transporter</fullName>
    </submittedName>
</protein>
<gene>
    <name evidence="6" type="ORF">B1B_04035</name>
</gene>
<evidence type="ECO:0000256" key="4">
    <source>
        <dbReference type="ARBA" id="ARBA00023136"/>
    </source>
</evidence>
<organism evidence="6">
    <name type="scientific">mine drainage metagenome</name>
    <dbReference type="NCBI Taxonomy" id="410659"/>
    <lineage>
        <taxon>unclassified sequences</taxon>
        <taxon>metagenomes</taxon>
        <taxon>ecological metagenomes</taxon>
    </lineage>
</organism>
<keyword evidence="4 5" id="KW-0472">Membrane</keyword>
<feature type="transmembrane region" description="Helical" evidence="5">
    <location>
        <begin position="12"/>
        <end position="37"/>
    </location>
</feature>
<comment type="subcellular location">
    <subcellularLocation>
        <location evidence="1">Membrane</location>
        <topology evidence="1">Multi-pass membrane protein</topology>
    </subcellularLocation>
</comment>
<evidence type="ECO:0000313" key="6">
    <source>
        <dbReference type="EMBL" id="EQD72107.1"/>
    </source>
</evidence>
<sequence>MLDLHTKNFGSYGGFFPLGTQPVLGAVASGGIVFSYLGFRQALDFGGEAKNPQRDVPIATIASVLAGMVIYVLLQVAFTGGINWAFFHVHVGDWAKLAASGSAAADAPFYVLMEGCWAASPPILLIDAFISPTGTGYVYLGTASRTVYGMSVVGYLPKQFQDITARFKIPWLA</sequence>
<evidence type="ECO:0000256" key="5">
    <source>
        <dbReference type="SAM" id="Phobius"/>
    </source>
</evidence>
<dbReference type="InterPro" id="IPR052962">
    <property type="entry name" value="AA_Transporter_AGT"/>
</dbReference>
<accession>T1BQJ0</accession>
<dbReference type="EMBL" id="AUZY01002524">
    <property type="protein sequence ID" value="EQD72107.1"/>
    <property type="molecule type" value="Genomic_DNA"/>
</dbReference>
<reference evidence="6" key="1">
    <citation type="submission" date="2013-08" db="EMBL/GenBank/DDBJ databases">
        <authorList>
            <person name="Mendez C."/>
            <person name="Richter M."/>
            <person name="Ferrer M."/>
            <person name="Sanchez J."/>
        </authorList>
    </citation>
    <scope>NUCLEOTIDE SEQUENCE</scope>
</reference>
<dbReference type="AlphaFoldDB" id="T1BQJ0"/>
<evidence type="ECO:0000256" key="3">
    <source>
        <dbReference type="ARBA" id="ARBA00022989"/>
    </source>
</evidence>
<dbReference type="InterPro" id="IPR002293">
    <property type="entry name" value="AA/rel_permease1"/>
</dbReference>
<dbReference type="Gene3D" id="1.20.1740.10">
    <property type="entry name" value="Amino acid/polyamine transporter I"/>
    <property type="match status" value="1"/>
</dbReference>
<keyword evidence="3 5" id="KW-1133">Transmembrane helix</keyword>
<proteinExistence type="predicted"/>
<name>T1BQJ0_9ZZZZ</name>
<evidence type="ECO:0000256" key="2">
    <source>
        <dbReference type="ARBA" id="ARBA00022692"/>
    </source>
</evidence>
<dbReference type="PANTHER" id="PTHR47547">
    <property type="match status" value="1"/>
</dbReference>
<dbReference type="GO" id="GO:0022857">
    <property type="term" value="F:transmembrane transporter activity"/>
    <property type="evidence" value="ECO:0007669"/>
    <property type="project" value="InterPro"/>
</dbReference>
<feature type="non-terminal residue" evidence="6">
    <location>
        <position position="173"/>
    </location>
</feature>
<dbReference type="Pfam" id="PF13520">
    <property type="entry name" value="AA_permease_2"/>
    <property type="match status" value="1"/>
</dbReference>
<evidence type="ECO:0000256" key="1">
    <source>
        <dbReference type="ARBA" id="ARBA00004141"/>
    </source>
</evidence>
<reference evidence="6" key="2">
    <citation type="journal article" date="2014" name="ISME J.">
        <title>Microbial stratification in low pH oxic and suboxic macroscopic growths along an acid mine drainage.</title>
        <authorList>
            <person name="Mendez-Garcia C."/>
            <person name="Mesa V."/>
            <person name="Sprenger R.R."/>
            <person name="Richter M."/>
            <person name="Diez M.S."/>
            <person name="Solano J."/>
            <person name="Bargiela R."/>
            <person name="Golyshina O.V."/>
            <person name="Manteca A."/>
            <person name="Ramos J.L."/>
            <person name="Gallego J.R."/>
            <person name="Llorente I."/>
            <person name="Martins Dos Santos V.A."/>
            <person name="Jensen O.N."/>
            <person name="Pelaez A.I."/>
            <person name="Sanchez J."/>
            <person name="Ferrer M."/>
        </authorList>
    </citation>
    <scope>NUCLEOTIDE SEQUENCE</scope>
</reference>
<dbReference type="GO" id="GO:0016020">
    <property type="term" value="C:membrane"/>
    <property type="evidence" value="ECO:0007669"/>
    <property type="project" value="UniProtKB-SubCell"/>
</dbReference>
<dbReference type="PANTHER" id="PTHR47547:SF1">
    <property type="entry name" value="ASPARTATE-PROTON SYMPORTER"/>
    <property type="match status" value="1"/>
</dbReference>
<feature type="transmembrane region" description="Helical" evidence="5">
    <location>
        <begin position="58"/>
        <end position="78"/>
    </location>
</feature>
<keyword evidence="2 5" id="KW-0812">Transmembrane</keyword>